<evidence type="ECO:0000313" key="1">
    <source>
        <dbReference type="EMBL" id="JAS31636.1"/>
    </source>
</evidence>
<gene>
    <name evidence="1" type="ORF">g.1163</name>
</gene>
<feature type="non-terminal residue" evidence="1">
    <location>
        <position position="1"/>
    </location>
</feature>
<accession>A0A1B6E129</accession>
<sequence length="106" mass="11557">LVFCDSYDMNNFFLSMSISRYSIGTYMNFKDIIELAGGRARAGAGAETTPVFCYSATCLMTESLFFNHFAMVPCNSLGNTSPVSTLWAIFSLVAASKVFKSTAKVC</sequence>
<name>A0A1B6E129_9HEMI</name>
<protein>
    <submittedName>
        <fullName evidence="1">Uncharacterized protein</fullName>
    </submittedName>
</protein>
<dbReference type="AlphaFoldDB" id="A0A1B6E129"/>
<reference evidence="1" key="1">
    <citation type="submission" date="2015-12" db="EMBL/GenBank/DDBJ databases">
        <title>De novo transcriptome assembly of four potential Pierce s Disease insect vectors from Arizona vineyards.</title>
        <authorList>
            <person name="Tassone E.E."/>
        </authorList>
    </citation>
    <scope>NUCLEOTIDE SEQUENCE</scope>
</reference>
<organism evidence="1">
    <name type="scientific">Clastoptera arizonana</name>
    <name type="common">Arizona spittle bug</name>
    <dbReference type="NCBI Taxonomy" id="38151"/>
    <lineage>
        <taxon>Eukaryota</taxon>
        <taxon>Metazoa</taxon>
        <taxon>Ecdysozoa</taxon>
        <taxon>Arthropoda</taxon>
        <taxon>Hexapoda</taxon>
        <taxon>Insecta</taxon>
        <taxon>Pterygota</taxon>
        <taxon>Neoptera</taxon>
        <taxon>Paraneoptera</taxon>
        <taxon>Hemiptera</taxon>
        <taxon>Auchenorrhyncha</taxon>
        <taxon>Cercopoidea</taxon>
        <taxon>Clastopteridae</taxon>
        <taxon>Clastoptera</taxon>
    </lineage>
</organism>
<feature type="non-terminal residue" evidence="1">
    <location>
        <position position="106"/>
    </location>
</feature>
<dbReference type="EMBL" id="GEDC01005662">
    <property type="protein sequence ID" value="JAS31636.1"/>
    <property type="molecule type" value="Transcribed_RNA"/>
</dbReference>
<proteinExistence type="predicted"/>